<organism evidence="9 10">
    <name type="scientific">Entomomonas moraniae</name>
    <dbReference type="NCBI Taxonomy" id="2213226"/>
    <lineage>
        <taxon>Bacteria</taxon>
        <taxon>Pseudomonadati</taxon>
        <taxon>Pseudomonadota</taxon>
        <taxon>Gammaproteobacteria</taxon>
        <taxon>Pseudomonadales</taxon>
        <taxon>Pseudomonadaceae</taxon>
        <taxon>Entomomonas</taxon>
    </lineage>
</organism>
<dbReference type="Proteomes" id="UP000273143">
    <property type="component" value="Chromosome"/>
</dbReference>
<evidence type="ECO:0000256" key="4">
    <source>
        <dbReference type="ARBA" id="ARBA00023315"/>
    </source>
</evidence>
<dbReference type="SMART" id="SM00827">
    <property type="entry name" value="PKS_AT"/>
    <property type="match status" value="1"/>
</dbReference>
<dbReference type="SUPFAM" id="SSF52151">
    <property type="entry name" value="FabD/lysophospholipase-like"/>
    <property type="match status" value="1"/>
</dbReference>
<comment type="similarity">
    <text evidence="6">Belongs to the fabD family.</text>
</comment>
<evidence type="ECO:0000256" key="2">
    <source>
        <dbReference type="ARBA" id="ARBA00018953"/>
    </source>
</evidence>
<evidence type="ECO:0000313" key="10">
    <source>
        <dbReference type="Proteomes" id="UP000273143"/>
    </source>
</evidence>
<dbReference type="EC" id="2.3.1.39" evidence="1 6"/>
<dbReference type="InterPro" id="IPR024925">
    <property type="entry name" value="Malonyl_CoA-ACP_transAc"/>
</dbReference>
<dbReference type="Pfam" id="PF00698">
    <property type="entry name" value="Acyl_transf_1"/>
    <property type="match status" value="1"/>
</dbReference>
<dbReference type="GO" id="GO:0004314">
    <property type="term" value="F:[acyl-carrier-protein] S-malonyltransferase activity"/>
    <property type="evidence" value="ECO:0007669"/>
    <property type="project" value="UniProtKB-EC"/>
</dbReference>
<proteinExistence type="inferred from homology"/>
<dbReference type="RefSeq" id="WP_127164814.1">
    <property type="nucleotide sequence ID" value="NZ_CP029822.1"/>
</dbReference>
<evidence type="ECO:0000256" key="1">
    <source>
        <dbReference type="ARBA" id="ARBA00013258"/>
    </source>
</evidence>
<gene>
    <name evidence="9" type="primary">mdcH</name>
    <name evidence="9" type="ORF">DM558_04685</name>
</gene>
<accession>A0A3Q9JI46</accession>
<dbReference type="KEGG" id="emo:DM558_04685"/>
<dbReference type="GO" id="GO:0006633">
    <property type="term" value="P:fatty acid biosynthetic process"/>
    <property type="evidence" value="ECO:0007669"/>
    <property type="project" value="TreeGrafter"/>
</dbReference>
<dbReference type="InterPro" id="IPR001227">
    <property type="entry name" value="Ac_transferase_dom_sf"/>
</dbReference>
<dbReference type="InterPro" id="IPR016036">
    <property type="entry name" value="Malonyl_transacylase_ACP-bd"/>
</dbReference>
<sequence>MKILFTFPGQGAQTPHMLHQLPDNEITKKILATSSETLNEDIFKLDTKEALQKTRAVQLCILITGIVYANLLQDQGVSPDFTSGLSIGAFPAAVFAGALEFTDALNLVSLRGELMEKAYPQGYGLTSIQGLLQKKVESLVASVNCSQFPVYVANYNDEDQFVIAGSESAMLKVAELARKNGARKTTKLAVSVPSHCELLSEAAKQLAEAMEKVVLKNPRIHYLSGSTARAINQPNKIADDLAYNMSHPVYWHDAMVAAYERGARLAIEIPPGAVLTGLTKKVMEQGDAVSTCQNGLHNVVMLAKELSQEQ</sequence>
<dbReference type="SUPFAM" id="SSF55048">
    <property type="entry name" value="Probable ACP-binding domain of malonyl-CoA ACP transacylase"/>
    <property type="match status" value="1"/>
</dbReference>
<dbReference type="InterPro" id="IPR016035">
    <property type="entry name" value="Acyl_Trfase/lysoPLipase"/>
</dbReference>
<keyword evidence="3 6" id="KW-0808">Transferase</keyword>
<protein>
    <recommendedName>
        <fullName evidence="2 6">Malonyl CoA-acyl carrier protein transacylase</fullName>
        <ecNumber evidence="1 6">2.3.1.39</ecNumber>
    </recommendedName>
</protein>
<dbReference type="Gene3D" id="3.30.70.250">
    <property type="entry name" value="Malonyl-CoA ACP transacylase, ACP-binding"/>
    <property type="match status" value="1"/>
</dbReference>
<dbReference type="Gene3D" id="3.40.366.10">
    <property type="entry name" value="Malonyl-Coenzyme A Acyl Carrier Protein, domain 2"/>
    <property type="match status" value="1"/>
</dbReference>
<keyword evidence="4 6" id="KW-0012">Acyltransferase</keyword>
<keyword evidence="10" id="KW-1185">Reference proteome</keyword>
<feature type="active site" evidence="7">
    <location>
        <position position="86"/>
    </location>
</feature>
<dbReference type="EMBL" id="CP029822">
    <property type="protein sequence ID" value="AZS50114.1"/>
    <property type="molecule type" value="Genomic_DNA"/>
</dbReference>
<evidence type="ECO:0000256" key="6">
    <source>
        <dbReference type="PIRNR" id="PIRNR000446"/>
    </source>
</evidence>
<dbReference type="PANTHER" id="PTHR42681">
    <property type="entry name" value="MALONYL-COA-ACYL CARRIER PROTEIN TRANSACYLASE, MITOCHONDRIAL"/>
    <property type="match status" value="1"/>
</dbReference>
<evidence type="ECO:0000259" key="8">
    <source>
        <dbReference type="SMART" id="SM00827"/>
    </source>
</evidence>
<dbReference type="NCBIfam" id="TIGR03131">
    <property type="entry name" value="malonate_mdcH"/>
    <property type="match status" value="1"/>
</dbReference>
<feature type="domain" description="Malonyl-CoA:ACP transacylase (MAT)" evidence="8">
    <location>
        <begin position="6"/>
        <end position="296"/>
    </location>
</feature>
<evidence type="ECO:0000313" key="9">
    <source>
        <dbReference type="EMBL" id="AZS50114.1"/>
    </source>
</evidence>
<name>A0A3Q9JI46_9GAMM</name>
<dbReference type="AlphaFoldDB" id="A0A3Q9JI46"/>
<dbReference type="InterPro" id="IPR050858">
    <property type="entry name" value="Mal-CoA-ACP_Trans/PKS_FabD"/>
</dbReference>
<dbReference type="InterPro" id="IPR014043">
    <property type="entry name" value="Acyl_transferase_dom"/>
</dbReference>
<comment type="catalytic activity">
    <reaction evidence="5 6">
        <text>holo-[ACP] + malonyl-CoA = malonyl-[ACP] + CoA</text>
        <dbReference type="Rhea" id="RHEA:41792"/>
        <dbReference type="Rhea" id="RHEA-COMP:9623"/>
        <dbReference type="Rhea" id="RHEA-COMP:9685"/>
        <dbReference type="ChEBI" id="CHEBI:57287"/>
        <dbReference type="ChEBI" id="CHEBI:57384"/>
        <dbReference type="ChEBI" id="CHEBI:64479"/>
        <dbReference type="ChEBI" id="CHEBI:78449"/>
        <dbReference type="EC" id="2.3.1.39"/>
    </reaction>
</comment>
<dbReference type="PIRSF" id="PIRSF000446">
    <property type="entry name" value="Mct"/>
    <property type="match status" value="1"/>
</dbReference>
<evidence type="ECO:0000256" key="7">
    <source>
        <dbReference type="PIRSR" id="PIRSR000446-1"/>
    </source>
</evidence>
<reference evidence="10" key="1">
    <citation type="submission" date="2018-06" db="EMBL/GenBank/DDBJ databases">
        <title>Complete genome of Pseudomonas insecticola strain QZS01.</title>
        <authorList>
            <person name="Wang J."/>
            <person name="Su Q."/>
        </authorList>
    </citation>
    <scope>NUCLEOTIDE SEQUENCE [LARGE SCALE GENOMIC DNA]</scope>
    <source>
        <strain evidence="10">QZS01</strain>
    </source>
</reference>
<evidence type="ECO:0000256" key="5">
    <source>
        <dbReference type="ARBA" id="ARBA00048462"/>
    </source>
</evidence>
<dbReference type="GO" id="GO:0005829">
    <property type="term" value="C:cytosol"/>
    <property type="evidence" value="ECO:0007669"/>
    <property type="project" value="TreeGrafter"/>
</dbReference>
<dbReference type="InterPro" id="IPR017554">
    <property type="entry name" value="Malonate_deCOase_MdcHsu"/>
</dbReference>
<dbReference type="PANTHER" id="PTHR42681:SF1">
    <property type="entry name" value="MALONYL-COA-ACYL CARRIER PROTEIN TRANSACYLASE, MITOCHONDRIAL"/>
    <property type="match status" value="1"/>
</dbReference>
<feature type="active site" evidence="7">
    <location>
        <position position="195"/>
    </location>
</feature>
<evidence type="ECO:0000256" key="3">
    <source>
        <dbReference type="ARBA" id="ARBA00022679"/>
    </source>
</evidence>